<keyword evidence="4" id="KW-1185">Reference proteome</keyword>
<feature type="coiled-coil region" evidence="1">
    <location>
        <begin position="1180"/>
        <end position="1232"/>
    </location>
</feature>
<dbReference type="EMBL" id="LSSL01000125">
    <property type="protein sequence ID" value="OLY85378.1"/>
    <property type="molecule type" value="Genomic_DNA"/>
</dbReference>
<comment type="caution">
    <text evidence="3">The sequence shown here is derived from an EMBL/GenBank/DDBJ whole genome shotgun (WGS) entry which is preliminary data.</text>
</comment>
<feature type="compositionally biased region" description="Polar residues" evidence="2">
    <location>
        <begin position="220"/>
        <end position="246"/>
    </location>
</feature>
<sequence>MKKGPEDDNRPQDPRSPTLTRPVNPTYDRGSSISDIAKSNIDSKSLTYNRNVRNAKHSTLIDPEPLIKSLQESRQSISGDGRGPPSRRFGPRKSNFSTGLSEKKPLKLSPEDEFSTYFPKIAPTTTASNSNSNSGFDPAPEENDPLSLSEMFASKTPPTLESLAKGFKESSQNSHLASPSPIVNLHRASLDGFSSWENGLLSNSDKASIKSGDSFNVRFSSNPKLHSLPKSESSPNSFKIKPQTQPLKDVKPDSYAGEITTFSRNRNSFGFSRNIQDSPIGSKSLNSSSLKRSDFITSTSFHPQPISPANSDFHNDRSPLTPIFESKSQKRVSIDDTKEIVFSNPTPELETNIETFENDSVDVDFSNKEYESDSYVQDSKDYSVVSLEYPTEIASTEAPDQDVDKSDYHFDYTPEFQSGGMSPRVRPISDSLEPNSVLSNPISYEINISTESLAIPKPKEPVHEKSLSSIEIKATDSTATNLQDLYSDTPLILSRSPSAKSSQVNLKNNVPPTLEAPEVPEDPDSISPIDPDVLIDHLLQNAIDLRTITRDCVTEIQDHNSSLGNKIRHFKESNSKRLIRRGSLPEFLLEVNQKNSSVDKGYQFSDRFVLDFPNNKDPQQIETSETEDVELKNLHIDSLTFEQKLSELKIQLTDVGLKLKIEIEREILAQSNLNADSVDMLEKELVDKNDLVGGFHALIPKIRNFSISINSLISDYVSQNVDTTVRLDTSDLEFAQFNLDEVFKNTSAFLGLASLGETQVLDVQSLVKNLDSAISLLSKFCVEGFKQVIEENKLLRIDAAKALAEVQDSLTMSEEIARLNNALEIAREDIINSTEKDMMVSDHKDLEYQNKVKEMEGEILHLKKFIADILPYSETEQTQAVEYKSLVNKILEESKVSNVPVKKTKVLPGNYGISSQMNSSMYDESNSKFAGLLSLVSVSLASSANQKNLENTRDLENEISNLKSKSAALEGIIVEQDQKIFNFEEKMVKSTNIIGESMTKCAALENNLSIIQKEYLKSKMTLETNESLHREEIKSLKVEEERLKSEILGLKQKIFDLELGEFGSKDMDKTDFKKRVIRRASFEPKGTSSEGTVEIKRSKSTLNLGNSNADVVGGTRSIVIGTPLYNRYISSLDSFDLQRSDSTLHEKYIKNQQLGLDGLGLTSAAYSAKSIEGVDSTPAISGLRKQNAELKAELDKVKESFDAERNDSKVTKNSLVEKVEMLLLEIDEIKTKSISSSDFEKFHASWDKKLNEREEMVSKYKMDTDLARVKIVEIIKLVLTSFNFKDSQEGTTKEERSGTAGNITRLYSKLMNRAAGENDYETFVEFMNKADMKLTPKTQTSSKSEYVKRDGWEPRGVRQSGRIKHERDWQWFRRPTEGSDK</sequence>
<feature type="compositionally biased region" description="Polar residues" evidence="2">
    <location>
        <begin position="15"/>
        <end position="34"/>
    </location>
</feature>
<name>A0A1R0H8G3_9FUNG</name>
<feature type="compositionally biased region" description="Basic and acidic residues" evidence="2">
    <location>
        <begin position="1"/>
        <end position="13"/>
    </location>
</feature>
<feature type="compositionally biased region" description="Polar residues" evidence="2">
    <location>
        <begin position="497"/>
        <end position="511"/>
    </location>
</feature>
<proteinExistence type="predicted"/>
<feature type="region of interest" description="Disordered" evidence="2">
    <location>
        <begin position="220"/>
        <end position="254"/>
    </location>
</feature>
<feature type="region of interest" description="Disordered" evidence="2">
    <location>
        <begin position="1"/>
        <end position="36"/>
    </location>
</feature>
<gene>
    <name evidence="3" type="ORF">AYI68_g433</name>
</gene>
<reference evidence="3 4" key="1">
    <citation type="journal article" date="2016" name="Mol. Biol. Evol.">
        <title>Genome-Wide Survey of Gut Fungi (Harpellales) Reveals the First Horizontally Transferred Ubiquitin Gene from a Mosquito Host.</title>
        <authorList>
            <person name="Wang Y."/>
            <person name="White M.M."/>
            <person name="Kvist S."/>
            <person name="Moncalvo J.M."/>
        </authorList>
    </citation>
    <scope>NUCLEOTIDE SEQUENCE [LARGE SCALE GENOMIC DNA]</scope>
    <source>
        <strain evidence="3 4">ALG-7-W6</strain>
    </source>
</reference>
<evidence type="ECO:0000313" key="3">
    <source>
        <dbReference type="EMBL" id="OLY85378.1"/>
    </source>
</evidence>
<feature type="region of interest" description="Disordered" evidence="2">
    <location>
        <begin position="1336"/>
        <end position="1362"/>
    </location>
</feature>
<dbReference type="OrthoDB" id="5640619at2759"/>
<feature type="coiled-coil region" evidence="1">
    <location>
        <begin position="945"/>
        <end position="972"/>
    </location>
</feature>
<evidence type="ECO:0000256" key="1">
    <source>
        <dbReference type="SAM" id="Coils"/>
    </source>
</evidence>
<feature type="compositionally biased region" description="Basic and acidic residues" evidence="2">
    <location>
        <begin position="1345"/>
        <end position="1356"/>
    </location>
</feature>
<evidence type="ECO:0000256" key="2">
    <source>
        <dbReference type="SAM" id="MobiDB-lite"/>
    </source>
</evidence>
<feature type="region of interest" description="Disordered" evidence="2">
    <location>
        <begin position="51"/>
        <end position="149"/>
    </location>
</feature>
<feature type="region of interest" description="Disordered" evidence="2">
    <location>
        <begin position="497"/>
        <end position="521"/>
    </location>
</feature>
<accession>A0A1R0H8G3</accession>
<organism evidence="3 4">
    <name type="scientific">Smittium mucronatum</name>
    <dbReference type="NCBI Taxonomy" id="133383"/>
    <lineage>
        <taxon>Eukaryota</taxon>
        <taxon>Fungi</taxon>
        <taxon>Fungi incertae sedis</taxon>
        <taxon>Zoopagomycota</taxon>
        <taxon>Kickxellomycotina</taxon>
        <taxon>Harpellomycetes</taxon>
        <taxon>Harpellales</taxon>
        <taxon>Legeriomycetaceae</taxon>
        <taxon>Smittium</taxon>
    </lineage>
</organism>
<keyword evidence="1" id="KW-0175">Coiled coil</keyword>
<feature type="compositionally biased region" description="Low complexity" evidence="2">
    <location>
        <begin position="76"/>
        <end position="94"/>
    </location>
</feature>
<evidence type="ECO:0000313" key="4">
    <source>
        <dbReference type="Proteomes" id="UP000187455"/>
    </source>
</evidence>
<dbReference type="Proteomes" id="UP000187455">
    <property type="component" value="Unassembled WGS sequence"/>
</dbReference>
<protein>
    <submittedName>
        <fullName evidence="3">Uncharacterized protein</fullName>
    </submittedName>
</protein>